<accession>A0A2A6BRE2</accession>
<evidence type="ECO:0000313" key="1">
    <source>
        <dbReference type="EnsemblMetazoa" id="PPA41914.1"/>
    </source>
</evidence>
<dbReference type="EnsemblMetazoa" id="PPA41914.1">
    <property type="protein sequence ID" value="PPA41914.1"/>
    <property type="gene ID" value="WBGene00280283"/>
</dbReference>
<organism evidence="1 2">
    <name type="scientific">Pristionchus pacificus</name>
    <name type="common">Parasitic nematode worm</name>
    <dbReference type="NCBI Taxonomy" id="54126"/>
    <lineage>
        <taxon>Eukaryota</taxon>
        <taxon>Metazoa</taxon>
        <taxon>Ecdysozoa</taxon>
        <taxon>Nematoda</taxon>
        <taxon>Chromadorea</taxon>
        <taxon>Rhabditida</taxon>
        <taxon>Rhabditina</taxon>
        <taxon>Diplogasteromorpha</taxon>
        <taxon>Diplogasteroidea</taxon>
        <taxon>Neodiplogasteridae</taxon>
        <taxon>Pristionchus</taxon>
    </lineage>
</organism>
<proteinExistence type="predicted"/>
<name>A0A2A6BRE2_PRIPA</name>
<protein>
    <submittedName>
        <fullName evidence="1">Uncharacterized protein</fullName>
    </submittedName>
</protein>
<sequence>MDNSKKRLMLSAVIGFRCVRKRLDQFYDCETNEDCAMPQNCSAMQCDNYWALQTKSEVTSMVWTDVQPVRCDSDKFVIDKKSWEDANQSQKFRCVQQRICDGSMFFPICEPNGDCDQPISNGNKFHCKESFTLWPGESPSAAVYIACSTVLLLIMVTIIIITLKISGRIIEKIRGRKIKDNTFSGSTSKTVTPSHSVLSTRKE</sequence>
<dbReference type="Proteomes" id="UP000005239">
    <property type="component" value="Unassembled WGS sequence"/>
</dbReference>
<gene>
    <name evidence="1" type="primary">WBGene00280283</name>
</gene>
<accession>A0A8R1UVL2</accession>
<dbReference type="AlphaFoldDB" id="A0A2A6BRE2"/>
<evidence type="ECO:0000313" key="2">
    <source>
        <dbReference type="Proteomes" id="UP000005239"/>
    </source>
</evidence>
<keyword evidence="2" id="KW-1185">Reference proteome</keyword>
<reference evidence="1" key="2">
    <citation type="submission" date="2022-06" db="UniProtKB">
        <authorList>
            <consortium name="EnsemblMetazoa"/>
        </authorList>
    </citation>
    <scope>IDENTIFICATION</scope>
    <source>
        <strain evidence="1">PS312</strain>
    </source>
</reference>
<reference evidence="2" key="1">
    <citation type="journal article" date="2008" name="Nat. Genet.">
        <title>The Pristionchus pacificus genome provides a unique perspective on nematode lifestyle and parasitism.</title>
        <authorList>
            <person name="Dieterich C."/>
            <person name="Clifton S.W."/>
            <person name="Schuster L.N."/>
            <person name="Chinwalla A."/>
            <person name="Delehaunty K."/>
            <person name="Dinkelacker I."/>
            <person name="Fulton L."/>
            <person name="Fulton R."/>
            <person name="Godfrey J."/>
            <person name="Minx P."/>
            <person name="Mitreva M."/>
            <person name="Roeseler W."/>
            <person name="Tian H."/>
            <person name="Witte H."/>
            <person name="Yang S.P."/>
            <person name="Wilson R.K."/>
            <person name="Sommer R.J."/>
        </authorList>
    </citation>
    <scope>NUCLEOTIDE SEQUENCE [LARGE SCALE GENOMIC DNA]</scope>
    <source>
        <strain evidence="2">PS312</strain>
    </source>
</reference>